<sequence>MPNQPVNYSMIDWNQRARDFDSVVFDFASTGTYKPLALWDVAHLNMTTTTFKLPAYVGPASVIPDGKQEAIAGMAAVLGGALTGINKSNQTGNGYSNVNWGMILRPMLLLPAVARSRMQQ</sequence>
<name>A0ABS5CA63_9BACL</name>
<dbReference type="EMBL" id="JAGKSP010000002">
    <property type="protein sequence ID" value="MBP3962824.1"/>
    <property type="molecule type" value="Genomic_DNA"/>
</dbReference>
<dbReference type="RefSeq" id="WP_210657295.1">
    <property type="nucleotide sequence ID" value="NZ_JAGKSP010000002.1"/>
</dbReference>
<evidence type="ECO:0000313" key="2">
    <source>
        <dbReference type="Proteomes" id="UP000673394"/>
    </source>
</evidence>
<organism evidence="1 2">
    <name type="scientific">Paenibacillus lignilyticus</name>
    <dbReference type="NCBI Taxonomy" id="1172615"/>
    <lineage>
        <taxon>Bacteria</taxon>
        <taxon>Bacillati</taxon>
        <taxon>Bacillota</taxon>
        <taxon>Bacilli</taxon>
        <taxon>Bacillales</taxon>
        <taxon>Paenibacillaceae</taxon>
        <taxon>Paenibacillus</taxon>
    </lineage>
</organism>
<keyword evidence="2" id="KW-1185">Reference proteome</keyword>
<comment type="caution">
    <text evidence="1">The sequence shown here is derived from an EMBL/GenBank/DDBJ whole genome shotgun (WGS) entry which is preliminary data.</text>
</comment>
<protein>
    <submittedName>
        <fullName evidence="1">Uncharacterized protein</fullName>
    </submittedName>
</protein>
<evidence type="ECO:0000313" key="1">
    <source>
        <dbReference type="EMBL" id="MBP3962824.1"/>
    </source>
</evidence>
<gene>
    <name evidence="1" type="ORF">I8J30_08930</name>
</gene>
<reference evidence="1 2" key="1">
    <citation type="submission" date="2021-04" db="EMBL/GenBank/DDBJ databases">
        <title>Paenibacillus sp. DLE-14 whole genome sequence.</title>
        <authorList>
            <person name="Ham Y.J."/>
        </authorList>
    </citation>
    <scope>NUCLEOTIDE SEQUENCE [LARGE SCALE GENOMIC DNA]</scope>
    <source>
        <strain evidence="1 2">DLE-14</strain>
    </source>
</reference>
<dbReference type="Proteomes" id="UP000673394">
    <property type="component" value="Unassembled WGS sequence"/>
</dbReference>
<accession>A0ABS5CA63</accession>
<proteinExistence type="predicted"/>